<gene>
    <name evidence="2" type="ORF">PACLA_8A076900</name>
</gene>
<dbReference type="EMBL" id="CACRXK020001550">
    <property type="protein sequence ID" value="CAB3989776.1"/>
    <property type="molecule type" value="Genomic_DNA"/>
</dbReference>
<protein>
    <recommendedName>
        <fullName evidence="1">DUF6589 domain-containing protein</fullName>
    </recommendedName>
</protein>
<name>A0A7D9HQY6_PARCT</name>
<feature type="domain" description="DUF6589" evidence="1">
    <location>
        <begin position="91"/>
        <end position="276"/>
    </location>
</feature>
<proteinExistence type="predicted"/>
<dbReference type="Proteomes" id="UP001152795">
    <property type="component" value="Unassembled WGS sequence"/>
</dbReference>
<dbReference type="Pfam" id="PF20231">
    <property type="entry name" value="DUF6589"/>
    <property type="match status" value="1"/>
</dbReference>
<evidence type="ECO:0000313" key="3">
    <source>
        <dbReference type="Proteomes" id="UP001152795"/>
    </source>
</evidence>
<reference evidence="2" key="1">
    <citation type="submission" date="2020-04" db="EMBL/GenBank/DDBJ databases">
        <authorList>
            <person name="Alioto T."/>
            <person name="Alioto T."/>
            <person name="Gomez Garrido J."/>
        </authorList>
    </citation>
    <scope>NUCLEOTIDE SEQUENCE</scope>
    <source>
        <strain evidence="2">A484AB</strain>
    </source>
</reference>
<sequence length="282" mass="31838">MGFCLSHTSKLKLLDILGNHFADSAIDQVRLGNKLHGTGDNWDMKIRPHDMLSTHQNTDLHYFASNLIVERVPCDHLSTTSPQKDILSLPNSTFLISLAEATKLREDFKVLVARVLVTNIPQLSFLKSIVPEHIPHKYQQEMAKKSTIIPLPMQMKDEKKYEDVVDILDSYEQELEDIYIRAGVVRKSKGPEQEQPVRITSGESATPDQAAAHFNKDDANDHMKGISAPFGGDQMTRVRFAGAKDLRAGAHTAKQRFDHCSPFVSELFHTKMAYVQVKINKY</sequence>
<comment type="caution">
    <text evidence="2">The sequence shown here is derived from an EMBL/GenBank/DDBJ whole genome shotgun (WGS) entry which is preliminary data.</text>
</comment>
<dbReference type="OrthoDB" id="6104512at2759"/>
<dbReference type="AlphaFoldDB" id="A0A7D9HQY6"/>
<dbReference type="InterPro" id="IPR046496">
    <property type="entry name" value="DUF6589"/>
</dbReference>
<accession>A0A7D9HQY6</accession>
<evidence type="ECO:0000313" key="2">
    <source>
        <dbReference type="EMBL" id="CAB3989776.1"/>
    </source>
</evidence>
<evidence type="ECO:0000259" key="1">
    <source>
        <dbReference type="Pfam" id="PF20231"/>
    </source>
</evidence>
<keyword evidence="3" id="KW-1185">Reference proteome</keyword>
<organism evidence="2 3">
    <name type="scientific">Paramuricea clavata</name>
    <name type="common">Red gorgonian</name>
    <name type="synonym">Violescent sea-whip</name>
    <dbReference type="NCBI Taxonomy" id="317549"/>
    <lineage>
        <taxon>Eukaryota</taxon>
        <taxon>Metazoa</taxon>
        <taxon>Cnidaria</taxon>
        <taxon>Anthozoa</taxon>
        <taxon>Octocorallia</taxon>
        <taxon>Malacalcyonacea</taxon>
        <taxon>Plexauridae</taxon>
        <taxon>Paramuricea</taxon>
    </lineage>
</organism>